<proteinExistence type="predicted"/>
<evidence type="ECO:0000313" key="1">
    <source>
        <dbReference type="EMBL" id="KKM91201.1"/>
    </source>
</evidence>
<protein>
    <submittedName>
        <fullName evidence="1">Uncharacterized protein</fullName>
    </submittedName>
</protein>
<sequence>MRNRTYQISRPTRHVPMLVKGNAIPVVATSPRGGEHIYPSISEFVRDVEGLDVSQRRTANRRVTDGGGYVDGWYVTELRGFRG</sequence>
<comment type="caution">
    <text evidence="1">The sequence shown here is derived from an EMBL/GenBank/DDBJ whole genome shotgun (WGS) entry which is preliminary data.</text>
</comment>
<dbReference type="AlphaFoldDB" id="A0A0F9LVS3"/>
<name>A0A0F9LVS3_9ZZZZ</name>
<gene>
    <name evidence="1" type="ORF">LCGC14_1230930</name>
</gene>
<dbReference type="EMBL" id="LAZR01006568">
    <property type="protein sequence ID" value="KKM91201.1"/>
    <property type="molecule type" value="Genomic_DNA"/>
</dbReference>
<organism evidence="1">
    <name type="scientific">marine sediment metagenome</name>
    <dbReference type="NCBI Taxonomy" id="412755"/>
    <lineage>
        <taxon>unclassified sequences</taxon>
        <taxon>metagenomes</taxon>
        <taxon>ecological metagenomes</taxon>
    </lineage>
</organism>
<accession>A0A0F9LVS3</accession>
<reference evidence="1" key="1">
    <citation type="journal article" date="2015" name="Nature">
        <title>Complex archaea that bridge the gap between prokaryotes and eukaryotes.</title>
        <authorList>
            <person name="Spang A."/>
            <person name="Saw J.H."/>
            <person name="Jorgensen S.L."/>
            <person name="Zaremba-Niedzwiedzka K."/>
            <person name="Martijn J."/>
            <person name="Lind A.E."/>
            <person name="van Eijk R."/>
            <person name="Schleper C."/>
            <person name="Guy L."/>
            <person name="Ettema T.J."/>
        </authorList>
    </citation>
    <scope>NUCLEOTIDE SEQUENCE</scope>
</reference>